<dbReference type="InterPro" id="IPR037035">
    <property type="entry name" value="GK-like_C_sf"/>
</dbReference>
<dbReference type="STRING" id="1802701.A3A33_05105"/>
<dbReference type="Pfam" id="PF05161">
    <property type="entry name" value="MOFRL"/>
    <property type="match status" value="1"/>
</dbReference>
<proteinExistence type="predicted"/>
<comment type="caution">
    <text evidence="3">The sequence shown here is derived from an EMBL/GenBank/DDBJ whole genome shotgun (WGS) entry which is preliminary data.</text>
</comment>
<dbReference type="Proteomes" id="UP000179047">
    <property type="component" value="Unassembled WGS sequence"/>
</dbReference>
<dbReference type="Pfam" id="PF13660">
    <property type="entry name" value="DUF4147"/>
    <property type="match status" value="1"/>
</dbReference>
<evidence type="ECO:0000313" key="4">
    <source>
        <dbReference type="Proteomes" id="UP000179047"/>
    </source>
</evidence>
<organism evidence="3 4">
    <name type="scientific">Candidatus Yanofskybacteria bacterium RIFCSPLOWO2_01_FULL_49_25</name>
    <dbReference type="NCBI Taxonomy" id="1802701"/>
    <lineage>
        <taxon>Bacteria</taxon>
        <taxon>Candidatus Yanofskyibacteriota</taxon>
    </lineage>
</organism>
<evidence type="ECO:0000259" key="1">
    <source>
        <dbReference type="Pfam" id="PF05161"/>
    </source>
</evidence>
<dbReference type="GO" id="GO:0008887">
    <property type="term" value="F:glycerate kinase activity"/>
    <property type="evidence" value="ECO:0007669"/>
    <property type="project" value="InterPro"/>
</dbReference>
<feature type="domain" description="MOFRL-associated" evidence="2">
    <location>
        <begin position="26"/>
        <end position="249"/>
    </location>
</feature>
<name>A0A1F8GUQ5_9BACT</name>
<sequence length="427" mass="46767">MKKMGMNKMWIKNRDRLANSPEREKALNIVDVAFDAIDTEQIIQNDVKLEDGTLSIHGHPYNLKDFDRIFLIAFGKGAAQAATALHPILGKNLTHTIVLDKAPLIYDGIESYQGTHPIPSHMNLQASSRIQELAQSMGERDLALVVICGGGSALVCWPESECEQGARLYKSFLGSGGDIEELNIIRKHISLIKGGGLARMLFPATVVGMIFSDVLGDISEVASGPTYFDKSTVDDARAMLLKLEITEELVLNETPKDEKYFTKVSNFEMSSSRLAIEAMLKKARELGINGVSISEPIYKYAPETLKNLLTSLGEHQLVIAGGEIRLDVRSDGGRGGRCQYLGMNALVYLPDDVMLVAFATDGEDNSDVAGVIVDKGTKLRASKTGLDIQERLITFESYTTFEKTGDQIITGQTGANVSDIYLLYKLP</sequence>
<dbReference type="EMBL" id="MGKP01000018">
    <property type="protein sequence ID" value="OGN28368.1"/>
    <property type="molecule type" value="Genomic_DNA"/>
</dbReference>
<reference evidence="3 4" key="1">
    <citation type="journal article" date="2016" name="Nat. Commun.">
        <title>Thousands of microbial genomes shed light on interconnected biogeochemical processes in an aquifer system.</title>
        <authorList>
            <person name="Anantharaman K."/>
            <person name="Brown C.T."/>
            <person name="Hug L.A."/>
            <person name="Sharon I."/>
            <person name="Castelle C.J."/>
            <person name="Probst A.J."/>
            <person name="Thomas B.C."/>
            <person name="Singh A."/>
            <person name="Wilkins M.J."/>
            <person name="Karaoz U."/>
            <person name="Brodie E.L."/>
            <person name="Williams K.H."/>
            <person name="Hubbard S.S."/>
            <person name="Banfield J.F."/>
        </authorList>
    </citation>
    <scope>NUCLEOTIDE SEQUENCE [LARGE SCALE GENOMIC DNA]</scope>
</reference>
<accession>A0A1F8GUQ5</accession>
<dbReference type="InterPro" id="IPR038614">
    <property type="entry name" value="GK_N_sf"/>
</dbReference>
<dbReference type="Gene3D" id="3.40.1480.10">
    <property type="entry name" value="MOFRL domain"/>
    <property type="match status" value="1"/>
</dbReference>
<dbReference type="SUPFAM" id="SSF82544">
    <property type="entry name" value="GckA/TtuD-like"/>
    <property type="match status" value="1"/>
</dbReference>
<dbReference type="InterPro" id="IPR025286">
    <property type="entry name" value="MOFRL_assoc_dom"/>
</dbReference>
<evidence type="ECO:0000313" key="3">
    <source>
        <dbReference type="EMBL" id="OGN28368.1"/>
    </source>
</evidence>
<gene>
    <name evidence="3" type="ORF">A3A33_05105</name>
</gene>
<dbReference type="GO" id="GO:0005737">
    <property type="term" value="C:cytoplasm"/>
    <property type="evidence" value="ECO:0007669"/>
    <property type="project" value="TreeGrafter"/>
</dbReference>
<protein>
    <recommendedName>
        <fullName evidence="5">MOFRL-associated domain-containing protein</fullName>
    </recommendedName>
</protein>
<dbReference type="AlphaFoldDB" id="A0A1F8GUQ5"/>
<evidence type="ECO:0000259" key="2">
    <source>
        <dbReference type="Pfam" id="PF13660"/>
    </source>
</evidence>
<dbReference type="InterPro" id="IPR007835">
    <property type="entry name" value="MOFRL"/>
</dbReference>
<dbReference type="PANTHER" id="PTHR12227:SF0">
    <property type="entry name" value="GLYCERATE KINASE"/>
    <property type="match status" value="1"/>
</dbReference>
<dbReference type="PANTHER" id="PTHR12227">
    <property type="entry name" value="GLYCERATE KINASE"/>
    <property type="match status" value="1"/>
</dbReference>
<feature type="domain" description="MOFRL" evidence="1">
    <location>
        <begin position="317"/>
        <end position="419"/>
    </location>
</feature>
<evidence type="ECO:0008006" key="5">
    <source>
        <dbReference type="Google" id="ProtNLM"/>
    </source>
</evidence>
<dbReference type="Gene3D" id="3.40.50.10180">
    <property type="entry name" value="Glycerate kinase, MOFRL-like N-terminal domain"/>
    <property type="match status" value="1"/>
</dbReference>
<dbReference type="InterPro" id="IPR039760">
    <property type="entry name" value="MOFRL_protein"/>
</dbReference>